<keyword evidence="3" id="KW-1185">Reference proteome</keyword>
<gene>
    <name evidence="2" type="ORF">ACH49W_08750</name>
</gene>
<feature type="transmembrane region" description="Helical" evidence="1">
    <location>
        <begin position="101"/>
        <end position="124"/>
    </location>
</feature>
<keyword evidence="1" id="KW-0812">Transmembrane</keyword>
<reference evidence="2 3" key="1">
    <citation type="submission" date="2024-10" db="EMBL/GenBank/DDBJ databases">
        <title>The Natural Products Discovery Center: Release of the First 8490 Sequenced Strains for Exploring Actinobacteria Biosynthetic Diversity.</title>
        <authorList>
            <person name="Kalkreuter E."/>
            <person name="Kautsar S.A."/>
            <person name="Yang D."/>
            <person name="Bader C.D."/>
            <person name="Teijaro C.N."/>
            <person name="Fluegel L."/>
            <person name="Davis C.M."/>
            <person name="Simpson J.R."/>
            <person name="Lauterbach L."/>
            <person name="Steele A.D."/>
            <person name="Gui C."/>
            <person name="Meng S."/>
            <person name="Li G."/>
            <person name="Viehrig K."/>
            <person name="Ye F."/>
            <person name="Su P."/>
            <person name="Kiefer A.F."/>
            <person name="Nichols A."/>
            <person name="Cepeda A.J."/>
            <person name="Yan W."/>
            <person name="Fan B."/>
            <person name="Jiang Y."/>
            <person name="Adhikari A."/>
            <person name="Zheng C.-J."/>
            <person name="Schuster L."/>
            <person name="Cowan T.M."/>
            <person name="Smanski M.J."/>
            <person name="Chevrette M.G."/>
            <person name="De Carvalho L.P.S."/>
            <person name="Shen B."/>
        </authorList>
    </citation>
    <scope>NUCLEOTIDE SEQUENCE [LARGE SCALE GENOMIC DNA]</scope>
    <source>
        <strain evidence="2 3">NPDC019275</strain>
    </source>
</reference>
<dbReference type="RefSeq" id="WP_397092065.1">
    <property type="nucleotide sequence ID" value="NZ_JBIRYO010000004.1"/>
</dbReference>
<evidence type="ECO:0000313" key="2">
    <source>
        <dbReference type="EMBL" id="MFI2473453.1"/>
    </source>
</evidence>
<keyword evidence="1" id="KW-0472">Membrane</keyword>
<protein>
    <submittedName>
        <fullName evidence="2">Uncharacterized protein</fullName>
    </submittedName>
</protein>
<evidence type="ECO:0000256" key="1">
    <source>
        <dbReference type="SAM" id="Phobius"/>
    </source>
</evidence>
<keyword evidence="1" id="KW-1133">Transmembrane helix</keyword>
<evidence type="ECO:0000313" key="3">
    <source>
        <dbReference type="Proteomes" id="UP001611415"/>
    </source>
</evidence>
<accession>A0ABW7WX93</accession>
<name>A0ABW7WX93_9NOCA</name>
<feature type="transmembrane region" description="Helical" evidence="1">
    <location>
        <begin position="168"/>
        <end position="189"/>
    </location>
</feature>
<feature type="transmembrane region" description="Helical" evidence="1">
    <location>
        <begin position="12"/>
        <end position="30"/>
    </location>
</feature>
<dbReference type="EMBL" id="JBIRYO010000004">
    <property type="protein sequence ID" value="MFI2473453.1"/>
    <property type="molecule type" value="Genomic_DNA"/>
</dbReference>
<sequence length="190" mass="20463">MLDIRANRYLPGATAFAGTIVGASALALMLRRRPTSTGQNPPTPTPAEPSADDLDREQIEQLHRATLSASESCFELKKICATVLVPTGTLIVAITDKKLDTAVFVAGLSVITAFWLADAVGYYYQRKLRLAMDTIWTRRAARCSEPYSHVPSTAPVGILRAAFNASMLYYLILAVLVSIAFALFGAGIIG</sequence>
<comment type="caution">
    <text evidence="2">The sequence shown here is derived from an EMBL/GenBank/DDBJ whole genome shotgun (WGS) entry which is preliminary data.</text>
</comment>
<organism evidence="2 3">
    <name type="scientific">Nocardia xishanensis</name>
    <dbReference type="NCBI Taxonomy" id="238964"/>
    <lineage>
        <taxon>Bacteria</taxon>
        <taxon>Bacillati</taxon>
        <taxon>Actinomycetota</taxon>
        <taxon>Actinomycetes</taxon>
        <taxon>Mycobacteriales</taxon>
        <taxon>Nocardiaceae</taxon>
        <taxon>Nocardia</taxon>
    </lineage>
</organism>
<dbReference type="Proteomes" id="UP001611415">
    <property type="component" value="Unassembled WGS sequence"/>
</dbReference>
<proteinExistence type="predicted"/>